<feature type="binding site" evidence="6">
    <location>
        <position position="48"/>
    </location>
    <ligand>
        <name>AMP</name>
        <dbReference type="ChEBI" id="CHEBI:456215"/>
    </ligand>
</feature>
<feature type="binding site" evidence="6">
    <location>
        <begin position="153"/>
        <end position="154"/>
    </location>
    <ligand>
        <name>ATP</name>
        <dbReference type="ChEBI" id="CHEBI:30616"/>
    </ligand>
</feature>
<feature type="domain" description="Adenylate kinase active site lid" evidence="9">
    <location>
        <begin position="144"/>
        <end position="179"/>
    </location>
</feature>
<dbReference type="CDD" id="cd01428">
    <property type="entry name" value="ADK"/>
    <property type="match status" value="1"/>
</dbReference>
<accession>A0A2Z4NCH5</accession>
<dbReference type="UniPathway" id="UPA00588">
    <property type="reaction ID" value="UER00649"/>
</dbReference>
<evidence type="ECO:0000256" key="7">
    <source>
        <dbReference type="RuleBase" id="RU003330"/>
    </source>
</evidence>
<dbReference type="FunFam" id="3.40.50.300:FF:000106">
    <property type="entry name" value="Adenylate kinase mitochondrial"/>
    <property type="match status" value="1"/>
</dbReference>
<evidence type="ECO:0000256" key="5">
    <source>
        <dbReference type="ARBA" id="ARBA00022840"/>
    </source>
</evidence>
<keyword evidence="2 6" id="KW-0545">Nucleotide biosynthesis</keyword>
<evidence type="ECO:0000256" key="2">
    <source>
        <dbReference type="ARBA" id="ARBA00022727"/>
    </source>
</evidence>
<keyword evidence="3 6" id="KW-0547">Nucleotide-binding</keyword>
<keyword evidence="11" id="KW-1185">Reference proteome</keyword>
<dbReference type="GO" id="GO:0044209">
    <property type="term" value="P:AMP salvage"/>
    <property type="evidence" value="ECO:0007669"/>
    <property type="project" value="UniProtKB-UniRule"/>
</dbReference>
<comment type="function">
    <text evidence="6">Catalyzes the reversible transfer of the terminal phosphate group between ATP and AMP. Plays an important role in cellular energy homeostasis and in adenine nucleotide metabolism.</text>
</comment>
<feature type="binding site" evidence="6">
    <location>
        <position position="167"/>
    </location>
    <ligand>
        <name>Zn(2+)</name>
        <dbReference type="ChEBI" id="CHEBI:29105"/>
        <note>structural</note>
    </ligand>
</feature>
<keyword evidence="6" id="KW-0963">Cytoplasm</keyword>
<keyword evidence="6" id="KW-0862">Zinc</keyword>
<evidence type="ECO:0000256" key="1">
    <source>
        <dbReference type="ARBA" id="ARBA00022679"/>
    </source>
</evidence>
<organism evidence="10 11">
    <name type="scientific">[Mycoplasma] anseris</name>
    <dbReference type="NCBI Taxonomy" id="92400"/>
    <lineage>
        <taxon>Bacteria</taxon>
        <taxon>Bacillati</taxon>
        <taxon>Mycoplasmatota</taxon>
        <taxon>Mycoplasmoidales</taxon>
        <taxon>Metamycoplasmataceae</taxon>
        <taxon>Metamycoplasma</taxon>
    </lineage>
</organism>
<evidence type="ECO:0000259" key="9">
    <source>
        <dbReference type="Pfam" id="PF05191"/>
    </source>
</evidence>
<feature type="binding site" evidence="6">
    <location>
        <position position="177"/>
    </location>
    <ligand>
        <name>AMP</name>
        <dbReference type="ChEBI" id="CHEBI:456215"/>
    </ligand>
</feature>
<evidence type="ECO:0000256" key="6">
    <source>
        <dbReference type="HAMAP-Rule" id="MF_00235"/>
    </source>
</evidence>
<name>A0A2Z4NCH5_9BACT</name>
<dbReference type="PRINTS" id="PR00094">
    <property type="entry name" value="ADENYLTKNASE"/>
</dbReference>
<feature type="binding site" evidence="6">
    <location>
        <position position="188"/>
    </location>
    <ligand>
        <name>AMP</name>
        <dbReference type="ChEBI" id="CHEBI:456215"/>
    </ligand>
</feature>
<dbReference type="Gene3D" id="3.40.50.300">
    <property type="entry name" value="P-loop containing nucleotide triphosphate hydrolases"/>
    <property type="match status" value="1"/>
</dbReference>
<dbReference type="GO" id="GO:0005524">
    <property type="term" value="F:ATP binding"/>
    <property type="evidence" value="ECO:0007669"/>
    <property type="project" value="UniProtKB-UniRule"/>
</dbReference>
<proteinExistence type="inferred from homology"/>
<dbReference type="InterPro" id="IPR033690">
    <property type="entry name" value="Adenylat_kinase_CS"/>
</dbReference>
<dbReference type="SUPFAM" id="SSF52540">
    <property type="entry name" value="P-loop containing nucleoside triphosphate hydrolases"/>
    <property type="match status" value="1"/>
</dbReference>
<dbReference type="InterPro" id="IPR027417">
    <property type="entry name" value="P-loop_NTPase"/>
</dbReference>
<dbReference type="InterPro" id="IPR007862">
    <property type="entry name" value="Adenylate_kinase_lid-dom"/>
</dbReference>
<dbReference type="EC" id="2.7.4.3" evidence="6 8"/>
<dbReference type="InterPro" id="IPR006259">
    <property type="entry name" value="Adenyl_kin_sub"/>
</dbReference>
<keyword evidence="5 6" id="KW-0067">ATP-binding</keyword>
<feature type="binding site" evidence="6">
    <location>
        <position position="147"/>
    </location>
    <ligand>
        <name>Zn(2+)</name>
        <dbReference type="ChEBI" id="CHEBI:29105"/>
        <note>structural</note>
    </ligand>
</feature>
<comment type="catalytic activity">
    <reaction evidence="6 8">
        <text>AMP + ATP = 2 ADP</text>
        <dbReference type="Rhea" id="RHEA:12973"/>
        <dbReference type="ChEBI" id="CHEBI:30616"/>
        <dbReference type="ChEBI" id="CHEBI:456215"/>
        <dbReference type="ChEBI" id="CHEBI:456216"/>
        <dbReference type="EC" id="2.7.4.3"/>
    </reaction>
</comment>
<dbReference type="Pfam" id="PF05191">
    <property type="entry name" value="ADK_lid"/>
    <property type="match status" value="1"/>
</dbReference>
<evidence type="ECO:0000313" key="10">
    <source>
        <dbReference type="EMBL" id="AWX69263.1"/>
    </source>
</evidence>
<sequence length="232" mass="26620">MITKNENLDCHLTNEEKPNIIFLGAPGAGKGSIASRIVKEYDYYQLSTGEMFREEIRKQTPLGLEIKSILDSGKYVDDSLTNRLVEQKVTELVNNHKPFILDGYPRTIDQANFLRSLEQKGIKIGKVILLNITSEQVIERLSKRRVCSNCKKIYHLQFNPPKQEGICDKCGASVVKRADDEPEVIKKRLAIYSEQTQCLIGYYKDLSILSEINSYQEYESVYSDVKKALKWF</sequence>
<dbReference type="PANTHER" id="PTHR23359">
    <property type="entry name" value="NUCLEOTIDE KINASE"/>
    <property type="match status" value="1"/>
</dbReference>
<comment type="subcellular location">
    <subcellularLocation>
        <location evidence="6 8">Cytoplasm</location>
    </subcellularLocation>
</comment>
<reference evidence="11" key="1">
    <citation type="submission" date="2018-06" db="EMBL/GenBank/DDBJ databases">
        <title>Complete genome sequences of Mycoplasma anatis, M. anseris and M. cloacale type strains.</title>
        <authorList>
            <person name="Grozner D."/>
            <person name="Forro B."/>
            <person name="Sulyok K.M."/>
            <person name="Marton S."/>
            <person name="Kreizinger Z."/>
            <person name="Banyai K."/>
            <person name="Gyuranecz M."/>
        </authorList>
    </citation>
    <scope>NUCLEOTIDE SEQUENCE [LARGE SCALE GENOMIC DNA]</scope>
    <source>
        <strain evidence="11">ATCC 49234</strain>
    </source>
</reference>
<comment type="domain">
    <text evidence="6">Consists of three domains, a large central CORE domain and two small peripheral domains, NMPbind and LID, which undergo movements during catalysis. The LID domain closes over the site of phosphoryl transfer upon ATP binding. Assembling and dissambling the active center during each catalytic cycle provides an effective means to prevent ATP hydrolysis. Some bacteria have evolved a zinc-coordinating structure that stabilizes the LID domain.</text>
</comment>
<dbReference type="KEGG" id="mane:DP065_00630"/>
<dbReference type="Pfam" id="PF00406">
    <property type="entry name" value="ADK"/>
    <property type="match status" value="1"/>
</dbReference>
<dbReference type="Proteomes" id="UP000250218">
    <property type="component" value="Chromosome"/>
</dbReference>
<evidence type="ECO:0000256" key="3">
    <source>
        <dbReference type="ARBA" id="ARBA00022741"/>
    </source>
</evidence>
<feature type="binding site" evidence="6">
    <location>
        <begin position="27"/>
        <end position="32"/>
    </location>
    <ligand>
        <name>ATP</name>
        <dbReference type="ChEBI" id="CHEBI:30616"/>
    </ligand>
</feature>
<comment type="subunit">
    <text evidence="6 8">Monomer.</text>
</comment>
<feature type="binding site" evidence="6">
    <location>
        <position position="110"/>
    </location>
    <ligand>
        <name>AMP</name>
        <dbReference type="ChEBI" id="CHEBI:456215"/>
    </ligand>
</feature>
<keyword evidence="4 6" id="KW-0418">Kinase</keyword>
<feature type="binding site" evidence="6">
    <location>
        <begin position="74"/>
        <end position="76"/>
    </location>
    <ligand>
        <name>AMP</name>
        <dbReference type="ChEBI" id="CHEBI:456215"/>
    </ligand>
</feature>
<feature type="binding site" evidence="6">
    <location>
        <position position="53"/>
    </location>
    <ligand>
        <name>AMP</name>
        <dbReference type="ChEBI" id="CHEBI:456215"/>
    </ligand>
</feature>
<evidence type="ECO:0000256" key="4">
    <source>
        <dbReference type="ARBA" id="ARBA00022777"/>
    </source>
</evidence>
<dbReference type="GO" id="GO:0008270">
    <property type="term" value="F:zinc ion binding"/>
    <property type="evidence" value="ECO:0007669"/>
    <property type="project" value="UniProtKB-UniRule"/>
</dbReference>
<comment type="similarity">
    <text evidence="6 7">Belongs to the adenylate kinase family.</text>
</comment>
<comment type="pathway">
    <text evidence="6">Purine metabolism; AMP biosynthesis via salvage pathway; AMP from ADP: step 1/1.</text>
</comment>
<feature type="binding site" evidence="6">
    <location>
        <position position="216"/>
    </location>
    <ligand>
        <name>ATP</name>
        <dbReference type="ChEBI" id="CHEBI:30616"/>
    </ligand>
</feature>
<gene>
    <name evidence="6" type="primary">adk</name>
    <name evidence="10" type="ORF">DP065_00630</name>
</gene>
<dbReference type="EMBL" id="CP030140">
    <property type="protein sequence ID" value="AWX69263.1"/>
    <property type="molecule type" value="Genomic_DNA"/>
</dbReference>
<dbReference type="InterPro" id="IPR000850">
    <property type="entry name" value="Adenylat/UMP-CMP_kin"/>
</dbReference>
<keyword evidence="6" id="KW-0479">Metal-binding</keyword>
<evidence type="ECO:0000313" key="11">
    <source>
        <dbReference type="Proteomes" id="UP000250218"/>
    </source>
</evidence>
<feature type="region of interest" description="LID" evidence="6">
    <location>
        <begin position="143"/>
        <end position="180"/>
    </location>
</feature>
<dbReference type="PROSITE" id="PS00113">
    <property type="entry name" value="ADENYLATE_KINASE"/>
    <property type="match status" value="1"/>
</dbReference>
<keyword evidence="1 6" id="KW-0808">Transferase</keyword>
<feature type="binding site" evidence="6">
    <location>
        <position position="170"/>
    </location>
    <ligand>
        <name>Zn(2+)</name>
        <dbReference type="ChEBI" id="CHEBI:29105"/>
        <note>structural</note>
    </ligand>
</feature>
<feature type="binding site" evidence="6">
    <location>
        <position position="144"/>
    </location>
    <ligand>
        <name>ATP</name>
        <dbReference type="ChEBI" id="CHEBI:30616"/>
    </ligand>
</feature>
<feature type="binding site" evidence="6">
    <location>
        <position position="150"/>
    </location>
    <ligand>
        <name>Zn(2+)</name>
        <dbReference type="ChEBI" id="CHEBI:29105"/>
        <note>structural</note>
    </ligand>
</feature>
<dbReference type="GO" id="GO:0005737">
    <property type="term" value="C:cytoplasm"/>
    <property type="evidence" value="ECO:0007669"/>
    <property type="project" value="UniProtKB-SubCell"/>
</dbReference>
<protein>
    <recommendedName>
        <fullName evidence="6 8">Adenylate kinase</fullName>
        <shortName evidence="6">AK</shortName>
        <ecNumber evidence="6 8">2.7.4.3</ecNumber>
    </recommendedName>
    <alternativeName>
        <fullName evidence="6">ATP-AMP transphosphorylase</fullName>
    </alternativeName>
    <alternativeName>
        <fullName evidence="6">ATP:AMP phosphotransferase</fullName>
    </alternativeName>
    <alternativeName>
        <fullName evidence="6">Adenylate monophosphate kinase</fullName>
    </alternativeName>
</protein>
<feature type="binding site" evidence="6">
    <location>
        <begin position="103"/>
        <end position="106"/>
    </location>
    <ligand>
        <name>AMP</name>
        <dbReference type="ChEBI" id="CHEBI:456215"/>
    </ligand>
</feature>
<dbReference type="RefSeq" id="WP_033178791.1">
    <property type="nucleotide sequence ID" value="NZ_CP030140.1"/>
</dbReference>
<dbReference type="NCBIfam" id="TIGR01351">
    <property type="entry name" value="adk"/>
    <property type="match status" value="1"/>
</dbReference>
<feature type="region of interest" description="NMP" evidence="6">
    <location>
        <begin position="47"/>
        <end position="76"/>
    </location>
</feature>
<dbReference type="HAMAP" id="MF_00235">
    <property type="entry name" value="Adenylate_kinase_Adk"/>
    <property type="match status" value="1"/>
</dbReference>
<evidence type="ECO:0000256" key="8">
    <source>
        <dbReference type="RuleBase" id="RU003331"/>
    </source>
</evidence>
<dbReference type="GO" id="GO:0004017">
    <property type="term" value="F:AMP kinase activity"/>
    <property type="evidence" value="ECO:0007669"/>
    <property type="project" value="UniProtKB-UniRule"/>
</dbReference>
<dbReference type="AlphaFoldDB" id="A0A2Z4NCH5"/>